<dbReference type="STRING" id="1123272.SAMN02745824_1007"/>
<dbReference type="AlphaFoldDB" id="A0A1N6CU53"/>
<dbReference type="Gene3D" id="3.50.70.20">
    <property type="entry name" value="Cytochrome P460"/>
    <property type="match status" value="1"/>
</dbReference>
<name>A0A1N6CU53_9SPHN</name>
<sequence length="209" mass="22352">MRNMRTRILSSGMALTLLLTGCGQNEVANETGSSAESSATALPSENITEASFGCISELTAVDRFFVGNLNGDIEATIAVAQAEEGGVYPPGSVVQLVPTEVMVKRAPGFSAKTRDWEFFDLEVTADGTKILTRGADEVVNRFGNSCLECHEKAQPQFDLVCKTDHGCDPIPINDVMIRGLQKTDPRCAPQELTAEEKQGLEALQAALGT</sequence>
<dbReference type="PROSITE" id="PS51257">
    <property type="entry name" value="PROKAR_LIPOPROTEIN"/>
    <property type="match status" value="1"/>
</dbReference>
<dbReference type="EMBL" id="FSQW01000001">
    <property type="protein sequence ID" value="SIN62081.1"/>
    <property type="molecule type" value="Genomic_DNA"/>
</dbReference>
<evidence type="ECO:0000313" key="1">
    <source>
        <dbReference type="EMBL" id="SIN62081.1"/>
    </source>
</evidence>
<dbReference type="Proteomes" id="UP000185192">
    <property type="component" value="Unassembled WGS sequence"/>
</dbReference>
<keyword evidence="2" id="KW-1185">Reference proteome</keyword>
<dbReference type="InterPro" id="IPR038142">
    <property type="entry name" value="Cytochrome_P460_sp"/>
</dbReference>
<organism evidence="1 2">
    <name type="scientific">Parasphingorhabdus marina DSM 22363</name>
    <dbReference type="NCBI Taxonomy" id="1123272"/>
    <lineage>
        <taxon>Bacteria</taxon>
        <taxon>Pseudomonadati</taxon>
        <taxon>Pseudomonadota</taxon>
        <taxon>Alphaproteobacteria</taxon>
        <taxon>Sphingomonadales</taxon>
        <taxon>Sphingomonadaceae</taxon>
        <taxon>Parasphingorhabdus</taxon>
    </lineage>
</organism>
<proteinExistence type="predicted"/>
<gene>
    <name evidence="1" type="ORF">SAMN02745824_1007</name>
</gene>
<reference evidence="2" key="1">
    <citation type="submission" date="2016-11" db="EMBL/GenBank/DDBJ databases">
        <authorList>
            <person name="Varghese N."/>
            <person name="Submissions S."/>
        </authorList>
    </citation>
    <scope>NUCLEOTIDE SEQUENCE [LARGE SCALE GENOMIC DNA]</scope>
    <source>
        <strain evidence="2">DSM 22363</strain>
    </source>
</reference>
<protein>
    <recommendedName>
        <fullName evidence="3">Cytochrome P460</fullName>
    </recommendedName>
</protein>
<evidence type="ECO:0008006" key="3">
    <source>
        <dbReference type="Google" id="ProtNLM"/>
    </source>
</evidence>
<accession>A0A1N6CU53</accession>
<evidence type="ECO:0000313" key="2">
    <source>
        <dbReference type="Proteomes" id="UP000185192"/>
    </source>
</evidence>